<sequence length="115" mass="13031">MTSKFFPTVAELTEAVESLQPKPKGPPPVEEAWDEVCRKLNPYQAPIWTHDAIRLTVQRLGGIRALCECGNIGSSRAHFFKLYEALIEQEKDNTVNNKVVALLSNNTHIKWLNEK</sequence>
<comment type="caution">
    <text evidence="1">The sequence shown here is derived from an EMBL/GenBank/DDBJ whole genome shotgun (WGS) entry which is preliminary data.</text>
</comment>
<keyword evidence="2" id="KW-1185">Reference proteome</keyword>
<dbReference type="Proteomes" id="UP000076268">
    <property type="component" value="Unassembled WGS sequence"/>
</dbReference>
<name>A0A154BVD6_ANASB</name>
<evidence type="ECO:0000313" key="1">
    <source>
        <dbReference type="EMBL" id="KYZ77448.1"/>
    </source>
</evidence>
<reference evidence="1 2" key="1">
    <citation type="submission" date="2016-02" db="EMBL/GenBank/DDBJ databases">
        <title>Anaerosporomusa subterraneum gen. nov., sp. nov., a spore-forming obligate anaerobe isolated from saprolite.</title>
        <authorList>
            <person name="Choi J.K."/>
            <person name="Shah M."/>
            <person name="Yee N."/>
        </authorList>
    </citation>
    <scope>NUCLEOTIDE SEQUENCE [LARGE SCALE GENOMIC DNA]</scope>
    <source>
        <strain evidence="1 2">RU4</strain>
    </source>
</reference>
<dbReference type="EMBL" id="LSGP01000013">
    <property type="protein sequence ID" value="KYZ77448.1"/>
    <property type="molecule type" value="Genomic_DNA"/>
</dbReference>
<proteinExistence type="predicted"/>
<accession>A0A154BVD6</accession>
<gene>
    <name evidence="1" type="ORF">AXX12_04880</name>
</gene>
<evidence type="ECO:0000313" key="2">
    <source>
        <dbReference type="Proteomes" id="UP000076268"/>
    </source>
</evidence>
<dbReference type="OrthoDB" id="1664870at2"/>
<protein>
    <submittedName>
        <fullName evidence="1">Uncharacterized protein</fullName>
    </submittedName>
</protein>
<dbReference type="AlphaFoldDB" id="A0A154BVD6"/>
<organism evidence="1 2">
    <name type="scientific">Anaerosporomusa subterranea</name>
    <dbReference type="NCBI Taxonomy" id="1794912"/>
    <lineage>
        <taxon>Bacteria</taxon>
        <taxon>Bacillati</taxon>
        <taxon>Bacillota</taxon>
        <taxon>Negativicutes</taxon>
        <taxon>Acetonemataceae</taxon>
        <taxon>Anaerosporomusa</taxon>
    </lineage>
</organism>